<dbReference type="GO" id="GO:0016757">
    <property type="term" value="F:glycosyltransferase activity"/>
    <property type="evidence" value="ECO:0007669"/>
    <property type="project" value="UniProtKB-KW"/>
</dbReference>
<proteinExistence type="predicted"/>
<gene>
    <name evidence="2" type="ORF">HMPREF0291_11039</name>
</gene>
<reference evidence="2" key="1">
    <citation type="submission" date="2010-06" db="EMBL/GenBank/DDBJ databases">
        <authorList>
            <person name="Muzny D."/>
            <person name="Qin X."/>
            <person name="Buhay C."/>
            <person name="Dugan-Rocha S."/>
            <person name="Ding Y."/>
            <person name="Chen G."/>
            <person name="Hawes A."/>
            <person name="Holder M."/>
            <person name="Jhangiani S."/>
            <person name="Johnson A."/>
            <person name="Khan Z."/>
            <person name="Li Z."/>
            <person name="Liu W."/>
            <person name="Liu X."/>
            <person name="Perez L."/>
            <person name="Shen H."/>
            <person name="Wang Q."/>
            <person name="Watt J."/>
            <person name="Xi L."/>
            <person name="Xin Y."/>
            <person name="Zhou J."/>
            <person name="Deng J."/>
            <person name="Jiang H."/>
            <person name="Liu Y."/>
            <person name="Qu J."/>
            <person name="Song X.-Z."/>
            <person name="Zhang L."/>
            <person name="Villasana D."/>
            <person name="Johnson A."/>
            <person name="Liu J."/>
            <person name="Liyanage D."/>
            <person name="Lorensuhewa L."/>
            <person name="Robinson T."/>
            <person name="Song A."/>
            <person name="Song B.-B."/>
            <person name="Dinh H."/>
            <person name="Thornton R."/>
            <person name="Coyle M."/>
            <person name="Francisco L."/>
            <person name="Jackson L."/>
            <person name="Javaid M."/>
            <person name="Korchina V."/>
            <person name="Kovar C."/>
            <person name="Mata R."/>
            <person name="Mathew T."/>
            <person name="Ngo R."/>
            <person name="Nguyen L."/>
            <person name="Nguyen N."/>
            <person name="Okwuonu G."/>
            <person name="Ongeri F."/>
            <person name="Pham C."/>
            <person name="Simmons D."/>
            <person name="Wilczek-Boney K."/>
            <person name="Hale W."/>
            <person name="Jakkamsetti A."/>
            <person name="Pham P."/>
            <person name="Ruth R."/>
            <person name="San Lucas F."/>
            <person name="Warren J."/>
            <person name="Zhang J."/>
            <person name="Zhao Z."/>
            <person name="Zhou C."/>
            <person name="Zhu D."/>
            <person name="Lee S."/>
            <person name="Bess C."/>
            <person name="Blankenburg K."/>
            <person name="Forbes L."/>
            <person name="Fu Q."/>
            <person name="Gubbala S."/>
            <person name="Hirani K."/>
            <person name="Jayaseelan J.C."/>
            <person name="Lara F."/>
            <person name="Munidasa M."/>
            <person name="Palculict T."/>
            <person name="Patil S."/>
            <person name="Pu L.-L."/>
            <person name="Saada N."/>
            <person name="Tang L."/>
            <person name="Weissenberger G."/>
            <person name="Zhu Y."/>
            <person name="Hemphill L."/>
            <person name="Shang Y."/>
            <person name="Youmans B."/>
            <person name="Ayvaz T."/>
            <person name="Ross M."/>
            <person name="Santibanez J."/>
            <person name="Aqrawi P."/>
            <person name="Gross S."/>
            <person name="Joshi V."/>
            <person name="Fowler G."/>
            <person name="Nazareth L."/>
            <person name="Reid J."/>
            <person name="Worley K."/>
            <person name="Petrosino J."/>
            <person name="Highlander S."/>
            <person name="Gibbs R."/>
        </authorList>
    </citation>
    <scope>NUCLEOTIDE SEQUENCE [LARGE SCALE GENOMIC DNA]</scope>
    <source>
        <strain evidence="2">ATCC 33030</strain>
    </source>
</reference>
<dbReference type="Pfam" id="PF00535">
    <property type="entry name" value="Glycos_transf_2"/>
    <property type="match status" value="1"/>
</dbReference>
<dbReference type="PANTHER" id="PTHR43179:SF7">
    <property type="entry name" value="RHAMNOSYLTRANSFERASE WBBL"/>
    <property type="match status" value="1"/>
</dbReference>
<dbReference type="SUPFAM" id="SSF53448">
    <property type="entry name" value="Nucleotide-diphospho-sugar transferases"/>
    <property type="match status" value="1"/>
</dbReference>
<keyword evidence="3" id="KW-1185">Reference proteome</keyword>
<dbReference type="Gene3D" id="3.90.550.10">
    <property type="entry name" value="Spore Coat Polysaccharide Biosynthesis Protein SpsA, Chain A"/>
    <property type="match status" value="1"/>
</dbReference>
<sequence length="391" mass="42681">MAKGMGMISVIIPHYNDPDSLAKVIAAVRAQEGVGEVEIIVADDGSAVVPDMPGATVVTQEDLGFRAATARNLGASTATGDVLAFLDADTVPEPGYLAAACRHVEEDWRAVVVGKRLTGAAREEPAWLRDAWRDTDNLSRADDTSWRFIISSVLTCSRRFFDAIGGFDGTFVGYGGEDWEFGFRAWNAGATFVREPDAVAVHDEEDFGGRYNNPNEEARVKNIESVALAHRITHPLARPDGVHFENADIGVRVSQHELLESPGVLEQVIASWLRADAIVYCDPALDVPDLFRHEPRVRTAPTGPENPAEQHRISVDLADPWALSDPAAFHRATQDTRVGTGWRVDVAGVPSISVRTARARALASEPRSIERPVGIEWVDGPVRLERYFAGW</sequence>
<dbReference type="AlphaFoldDB" id="D7WC30"/>
<dbReference type="InterPro" id="IPR001173">
    <property type="entry name" value="Glyco_trans_2-like"/>
</dbReference>
<organism evidence="2 3">
    <name type="scientific">Corynebacterium genitalium ATCC 33030</name>
    <dbReference type="NCBI Taxonomy" id="585529"/>
    <lineage>
        <taxon>Bacteria</taxon>
        <taxon>Bacillati</taxon>
        <taxon>Actinomycetota</taxon>
        <taxon>Actinomycetes</taxon>
        <taxon>Mycobacteriales</taxon>
        <taxon>Corynebacteriaceae</taxon>
        <taxon>Corynebacterium</taxon>
    </lineage>
</organism>
<dbReference type="Proteomes" id="UP000004208">
    <property type="component" value="Unassembled WGS sequence"/>
</dbReference>
<dbReference type="InterPro" id="IPR029044">
    <property type="entry name" value="Nucleotide-diphossugar_trans"/>
</dbReference>
<protein>
    <submittedName>
        <fullName evidence="2">Glycosyltransferase, group 2 family protein</fullName>
        <ecNumber evidence="2">2.4.-.-</ecNumber>
    </submittedName>
</protein>
<evidence type="ECO:0000259" key="1">
    <source>
        <dbReference type="Pfam" id="PF00535"/>
    </source>
</evidence>
<evidence type="ECO:0000313" key="2">
    <source>
        <dbReference type="EMBL" id="EFK54659.1"/>
    </source>
</evidence>
<keyword evidence="2" id="KW-0328">Glycosyltransferase</keyword>
<comment type="caution">
    <text evidence="2">The sequence shown here is derived from an EMBL/GenBank/DDBJ whole genome shotgun (WGS) entry which is preliminary data.</text>
</comment>
<accession>D7WC30</accession>
<dbReference type="EC" id="2.4.-.-" evidence="2"/>
<dbReference type="eggNOG" id="COG1216">
    <property type="taxonomic scope" value="Bacteria"/>
</dbReference>
<dbReference type="HOGENOM" id="CLU_631368_0_0_11"/>
<dbReference type="EMBL" id="ACLJ02000002">
    <property type="protein sequence ID" value="EFK54659.1"/>
    <property type="molecule type" value="Genomic_DNA"/>
</dbReference>
<name>D7WC30_9CORY</name>
<dbReference type="PANTHER" id="PTHR43179">
    <property type="entry name" value="RHAMNOSYLTRANSFERASE WBBL"/>
    <property type="match status" value="1"/>
</dbReference>
<evidence type="ECO:0000313" key="3">
    <source>
        <dbReference type="Proteomes" id="UP000004208"/>
    </source>
</evidence>
<feature type="domain" description="Glycosyltransferase 2-like" evidence="1">
    <location>
        <begin position="9"/>
        <end position="157"/>
    </location>
</feature>
<dbReference type="STRING" id="585529.HMPREF0291_11039"/>
<keyword evidence="2" id="KW-0808">Transferase</keyword>